<keyword evidence="10 13" id="KW-0560">Oxidoreductase</keyword>
<dbReference type="PIRSF" id="PIRSF000350">
    <property type="entry name" value="Mercury_reductase_MerA"/>
    <property type="match status" value="1"/>
</dbReference>
<keyword evidence="14" id="KW-1185">Reference proteome</keyword>
<comment type="miscellaneous">
    <text evidence="10">The active site is a redox-active disulfide bond.</text>
</comment>
<name>A0ABS8IUJ4_9BURK</name>
<dbReference type="InterPro" id="IPR036188">
    <property type="entry name" value="FAD/NAD-bd_sf"/>
</dbReference>
<dbReference type="InterPro" id="IPR016156">
    <property type="entry name" value="FAD/NAD-linked_Rdtase_dimer_sf"/>
</dbReference>
<dbReference type="NCBIfam" id="TIGR01350">
    <property type="entry name" value="lipoamide_DH"/>
    <property type="match status" value="1"/>
</dbReference>
<organism evidence="13 14">
    <name type="scientific">Massilia agrisoli</name>
    <dbReference type="NCBI Taxonomy" id="2892444"/>
    <lineage>
        <taxon>Bacteria</taxon>
        <taxon>Pseudomonadati</taxon>
        <taxon>Pseudomonadota</taxon>
        <taxon>Betaproteobacteria</taxon>
        <taxon>Burkholderiales</taxon>
        <taxon>Oxalobacteraceae</taxon>
        <taxon>Telluria group</taxon>
        <taxon>Massilia</taxon>
    </lineage>
</organism>
<dbReference type="Pfam" id="PF02852">
    <property type="entry name" value="Pyr_redox_dim"/>
    <property type="match status" value="1"/>
</dbReference>
<gene>
    <name evidence="13" type="primary">lpdA</name>
    <name evidence="13" type="ORF">LMJ30_11710</name>
</gene>
<dbReference type="InterPro" id="IPR001100">
    <property type="entry name" value="Pyr_nuc-diS_OxRdtase"/>
</dbReference>
<sequence length="477" mass="50026">MSTPKQFDVVVIGGGPGGYIAAIRAAQLGFNVACVDEWANAKGGPAPGGTCTNVGCIPSKALLQSSEHFEHAGHAFKEHGIEVSGLSLNLPQMLKRKETIVKQNNDGILFLFKKNKVSFFHGRGAFAAAADGGYTINVTGPATETLQAKHVVIATGSNARQLPGAEFDEKLILSNTGALAIDAVPAKLGVIGAGVIGLEMGSVWRRVGADVTVLEGLPTFLGAVDEQIAKEAHKLFTKQGLKISLGCKIGAITKGENNVTVEYADATGAAQTAVFDKLIISIGRVPNTIGLGAESVGLALDERGFIAVDDECKTNLPNVWAVGDVVRGPMLAHKAEEEGVAVAERIAGQHGHVNFNTIPWVIYTSPEIAWVGRTEQQLKADGVAYKAGTFPFMANGRARALGDTSGMVKFLADATTDEILGVHIVGPMASELISEAVVAMEFRASSEDIARICHAHPSLSEATKEAALAVDKRSLNF</sequence>
<evidence type="ECO:0000256" key="1">
    <source>
        <dbReference type="ARBA" id="ARBA00004496"/>
    </source>
</evidence>
<evidence type="ECO:0000256" key="8">
    <source>
        <dbReference type="ARBA" id="ARBA00023027"/>
    </source>
</evidence>
<evidence type="ECO:0000256" key="6">
    <source>
        <dbReference type="ARBA" id="ARBA00022630"/>
    </source>
</evidence>
<keyword evidence="10" id="KW-0676">Redox-active center</keyword>
<accession>A0ABS8IUJ4</accession>
<evidence type="ECO:0000259" key="11">
    <source>
        <dbReference type="Pfam" id="PF02852"/>
    </source>
</evidence>
<evidence type="ECO:0000256" key="2">
    <source>
        <dbReference type="ARBA" id="ARBA00007532"/>
    </source>
</evidence>
<keyword evidence="5" id="KW-0963">Cytoplasm</keyword>
<evidence type="ECO:0000256" key="10">
    <source>
        <dbReference type="RuleBase" id="RU003692"/>
    </source>
</evidence>
<evidence type="ECO:0000256" key="7">
    <source>
        <dbReference type="ARBA" id="ARBA00022827"/>
    </source>
</evidence>
<keyword evidence="7 10" id="KW-0274">FAD</keyword>
<dbReference type="InterPro" id="IPR050151">
    <property type="entry name" value="Class-I_Pyr_Nuc-Dis_Oxidored"/>
</dbReference>
<evidence type="ECO:0000259" key="12">
    <source>
        <dbReference type="Pfam" id="PF07992"/>
    </source>
</evidence>
<dbReference type="PRINTS" id="PR00368">
    <property type="entry name" value="FADPNR"/>
</dbReference>
<dbReference type="Proteomes" id="UP001198701">
    <property type="component" value="Unassembled WGS sequence"/>
</dbReference>
<dbReference type="GO" id="GO:0004148">
    <property type="term" value="F:dihydrolipoyl dehydrogenase (NADH) activity"/>
    <property type="evidence" value="ECO:0007669"/>
    <property type="project" value="UniProtKB-EC"/>
</dbReference>
<dbReference type="SUPFAM" id="SSF55424">
    <property type="entry name" value="FAD/NAD-linked reductases, dimerisation (C-terminal) domain"/>
    <property type="match status" value="1"/>
</dbReference>
<dbReference type="PANTHER" id="PTHR22912">
    <property type="entry name" value="DISULFIDE OXIDOREDUCTASE"/>
    <property type="match status" value="1"/>
</dbReference>
<comment type="similarity">
    <text evidence="2 10">Belongs to the class-I pyridine nucleotide-disulfide oxidoreductase family.</text>
</comment>
<dbReference type="Gene3D" id="3.50.50.60">
    <property type="entry name" value="FAD/NAD(P)-binding domain"/>
    <property type="match status" value="2"/>
</dbReference>
<feature type="domain" description="Pyridine nucleotide-disulphide oxidoreductase dimerisation" evidence="11">
    <location>
        <begin position="358"/>
        <end position="467"/>
    </location>
</feature>
<evidence type="ECO:0000313" key="14">
    <source>
        <dbReference type="Proteomes" id="UP001198701"/>
    </source>
</evidence>
<dbReference type="EC" id="1.8.1.4" evidence="3 10"/>
<evidence type="ECO:0000256" key="3">
    <source>
        <dbReference type="ARBA" id="ARBA00012608"/>
    </source>
</evidence>
<protein>
    <recommendedName>
        <fullName evidence="4 10">Dihydrolipoyl dehydrogenase</fullName>
        <ecNumber evidence="3 10">1.8.1.4</ecNumber>
    </recommendedName>
</protein>
<dbReference type="InterPro" id="IPR004099">
    <property type="entry name" value="Pyr_nucl-diS_OxRdtase_dimer"/>
</dbReference>
<dbReference type="EMBL" id="JAJHPV010000013">
    <property type="protein sequence ID" value="MCC6071626.1"/>
    <property type="molecule type" value="Genomic_DNA"/>
</dbReference>
<comment type="catalytic activity">
    <reaction evidence="9 10">
        <text>N(6)-[(R)-dihydrolipoyl]-L-lysyl-[protein] + NAD(+) = N(6)-[(R)-lipoyl]-L-lysyl-[protein] + NADH + H(+)</text>
        <dbReference type="Rhea" id="RHEA:15045"/>
        <dbReference type="Rhea" id="RHEA-COMP:10474"/>
        <dbReference type="Rhea" id="RHEA-COMP:10475"/>
        <dbReference type="ChEBI" id="CHEBI:15378"/>
        <dbReference type="ChEBI" id="CHEBI:57540"/>
        <dbReference type="ChEBI" id="CHEBI:57945"/>
        <dbReference type="ChEBI" id="CHEBI:83099"/>
        <dbReference type="ChEBI" id="CHEBI:83100"/>
        <dbReference type="EC" id="1.8.1.4"/>
    </reaction>
</comment>
<feature type="domain" description="FAD/NAD(P)-binding" evidence="12">
    <location>
        <begin position="7"/>
        <end position="339"/>
    </location>
</feature>
<evidence type="ECO:0000256" key="5">
    <source>
        <dbReference type="ARBA" id="ARBA00022490"/>
    </source>
</evidence>
<dbReference type="InterPro" id="IPR023753">
    <property type="entry name" value="FAD/NAD-binding_dom"/>
</dbReference>
<comment type="subcellular location">
    <subcellularLocation>
        <location evidence="1">Cytoplasm</location>
    </subcellularLocation>
</comment>
<evidence type="ECO:0000313" key="13">
    <source>
        <dbReference type="EMBL" id="MCC6071626.1"/>
    </source>
</evidence>
<dbReference type="PRINTS" id="PR00411">
    <property type="entry name" value="PNDRDTASEI"/>
</dbReference>
<evidence type="ECO:0000256" key="4">
    <source>
        <dbReference type="ARBA" id="ARBA00016961"/>
    </source>
</evidence>
<comment type="cofactor">
    <cofactor evidence="10">
        <name>FAD</name>
        <dbReference type="ChEBI" id="CHEBI:57692"/>
    </cofactor>
    <text evidence="10">Binds 1 FAD per subunit.</text>
</comment>
<dbReference type="SUPFAM" id="SSF51905">
    <property type="entry name" value="FAD/NAD(P)-binding domain"/>
    <property type="match status" value="1"/>
</dbReference>
<dbReference type="PANTHER" id="PTHR22912:SF224">
    <property type="entry name" value="DIHYDROLIPOYL DEHYDROGENASE"/>
    <property type="match status" value="1"/>
</dbReference>
<dbReference type="Gene3D" id="3.30.390.30">
    <property type="match status" value="1"/>
</dbReference>
<keyword evidence="6 10" id="KW-0285">Flavoprotein</keyword>
<keyword evidence="8 10" id="KW-0520">NAD</keyword>
<dbReference type="InterPro" id="IPR006258">
    <property type="entry name" value="Lipoamide_DH"/>
</dbReference>
<proteinExistence type="inferred from homology"/>
<dbReference type="RefSeq" id="WP_229432525.1">
    <property type="nucleotide sequence ID" value="NZ_JAJHPV010000013.1"/>
</dbReference>
<dbReference type="Pfam" id="PF07992">
    <property type="entry name" value="Pyr_redox_2"/>
    <property type="match status" value="1"/>
</dbReference>
<reference evidence="13 14" key="1">
    <citation type="submission" date="2021-11" db="EMBL/GenBank/DDBJ databases">
        <authorList>
            <person name="Huq M.A."/>
        </authorList>
    </citation>
    <scope>NUCLEOTIDE SEQUENCE [LARGE SCALE GENOMIC DNA]</scope>
    <source>
        <strain evidence="13 14">MAHUQ-52</strain>
    </source>
</reference>
<evidence type="ECO:0000256" key="9">
    <source>
        <dbReference type="ARBA" id="ARBA00049187"/>
    </source>
</evidence>
<comment type="caution">
    <text evidence="13">The sequence shown here is derived from an EMBL/GenBank/DDBJ whole genome shotgun (WGS) entry which is preliminary data.</text>
</comment>